<dbReference type="Gene3D" id="3.40.50.360">
    <property type="match status" value="1"/>
</dbReference>
<accession>D1AMN7</accession>
<dbReference type="PANTHER" id="PTHR37297">
    <property type="entry name" value="PROTEIN NRDI"/>
    <property type="match status" value="1"/>
</dbReference>
<dbReference type="KEGG" id="str:Sterm_2766"/>
<dbReference type="Pfam" id="PF07972">
    <property type="entry name" value="Flavodoxin_NdrI"/>
    <property type="match status" value="1"/>
</dbReference>
<organism evidence="1 2">
    <name type="scientific">Sebaldella termitidis (strain ATCC 33386 / NCTC 11300)</name>
    <dbReference type="NCBI Taxonomy" id="526218"/>
    <lineage>
        <taxon>Bacteria</taxon>
        <taxon>Fusobacteriati</taxon>
        <taxon>Fusobacteriota</taxon>
        <taxon>Fusobacteriia</taxon>
        <taxon>Fusobacteriales</taxon>
        <taxon>Leptotrichiaceae</taxon>
        <taxon>Sebaldella</taxon>
    </lineage>
</organism>
<dbReference type="eggNOG" id="COG1780">
    <property type="taxonomic scope" value="Bacteria"/>
</dbReference>
<dbReference type="AlphaFoldDB" id="D1AMN7"/>
<name>D1AMN7_SEBTE</name>
<proteinExistence type="predicted"/>
<reference evidence="1 2" key="2">
    <citation type="journal article" date="2010" name="Stand. Genomic Sci.">
        <title>Complete genome sequence of Sebaldella termitidis type strain (NCTC 11300).</title>
        <authorList>
            <person name="Harmon-Smith M."/>
            <person name="Celia L."/>
            <person name="Chertkov O."/>
            <person name="Lapidus A."/>
            <person name="Copeland A."/>
            <person name="Glavina Del Rio T."/>
            <person name="Nolan M."/>
            <person name="Lucas S."/>
            <person name="Tice H."/>
            <person name="Cheng J.F."/>
            <person name="Han C."/>
            <person name="Detter J.C."/>
            <person name="Bruce D."/>
            <person name="Goodwin L."/>
            <person name="Pitluck S."/>
            <person name="Pati A."/>
            <person name="Liolios K."/>
            <person name="Ivanova N."/>
            <person name="Mavromatis K."/>
            <person name="Mikhailova N."/>
            <person name="Chen A."/>
            <person name="Palaniappan K."/>
            <person name="Land M."/>
            <person name="Hauser L."/>
            <person name="Chang Y.J."/>
            <person name="Jeffries C.D."/>
            <person name="Brettin T."/>
            <person name="Goker M."/>
            <person name="Beck B."/>
            <person name="Bristow J."/>
            <person name="Eisen J.A."/>
            <person name="Markowitz V."/>
            <person name="Hugenholtz P."/>
            <person name="Kyrpides N.C."/>
            <person name="Klenk H.P."/>
            <person name="Chen F."/>
        </authorList>
    </citation>
    <scope>NUCLEOTIDE SEQUENCE [LARGE SCALE GENOMIC DNA]</scope>
    <source>
        <strain evidence="2">ATCC 33386 / NCTC 11300</strain>
    </source>
</reference>
<dbReference type="HOGENOM" id="CLU_114845_3_0_0"/>
<dbReference type="InterPro" id="IPR029039">
    <property type="entry name" value="Flavoprotein-like_sf"/>
</dbReference>
<dbReference type="RefSeq" id="WP_012862205.1">
    <property type="nucleotide sequence ID" value="NC_013517.1"/>
</dbReference>
<dbReference type="SUPFAM" id="SSF52218">
    <property type="entry name" value="Flavoproteins"/>
    <property type="match status" value="1"/>
</dbReference>
<evidence type="ECO:0000313" key="1">
    <source>
        <dbReference type="EMBL" id="ACZ09611.1"/>
    </source>
</evidence>
<dbReference type="NCBIfam" id="TIGR00333">
    <property type="entry name" value="nrdI"/>
    <property type="match status" value="1"/>
</dbReference>
<sequence>MKYIYYDSKTGNVERFINKIRPLKNWIFIKINEETVAENKGHLVTFTTNFGEVSKTTEKFLLKNNEKILSVSSSGNMNWGKLYALAADKISEHYNIPVILKFELAGLNSEVETFIRKVEEIR</sequence>
<dbReference type="GO" id="GO:0010181">
    <property type="term" value="F:FMN binding"/>
    <property type="evidence" value="ECO:0007669"/>
    <property type="project" value="InterPro"/>
</dbReference>
<evidence type="ECO:0000313" key="2">
    <source>
        <dbReference type="Proteomes" id="UP000000845"/>
    </source>
</evidence>
<protein>
    <submittedName>
        <fullName evidence="1">NrdI protein</fullName>
    </submittedName>
</protein>
<dbReference type="STRING" id="526218.Sterm_2766"/>
<dbReference type="InterPro" id="IPR004465">
    <property type="entry name" value="RNR_NrdI"/>
</dbReference>
<dbReference type="EMBL" id="CP001739">
    <property type="protein sequence ID" value="ACZ09611.1"/>
    <property type="molecule type" value="Genomic_DNA"/>
</dbReference>
<dbReference type="Proteomes" id="UP000000845">
    <property type="component" value="Chromosome"/>
</dbReference>
<reference evidence="2" key="1">
    <citation type="submission" date="2009-09" db="EMBL/GenBank/DDBJ databases">
        <title>The complete chromosome of Sebaldella termitidis ATCC 33386.</title>
        <authorList>
            <consortium name="US DOE Joint Genome Institute (JGI-PGF)"/>
            <person name="Lucas S."/>
            <person name="Copeland A."/>
            <person name="Lapidus A."/>
            <person name="Glavina del Rio T."/>
            <person name="Dalin E."/>
            <person name="Tice H."/>
            <person name="Bruce D."/>
            <person name="Goodwin L."/>
            <person name="Pitluck S."/>
            <person name="Kyrpides N."/>
            <person name="Mavromatis K."/>
            <person name="Ivanova N."/>
            <person name="Mikhailova N."/>
            <person name="Sims D."/>
            <person name="Meincke L."/>
            <person name="Brettin T."/>
            <person name="Detter J.C."/>
            <person name="Han C."/>
            <person name="Larimer F."/>
            <person name="Land M."/>
            <person name="Hauser L."/>
            <person name="Markowitz V."/>
            <person name="Cheng J.F."/>
            <person name="Hugenholtz P."/>
            <person name="Woyke T."/>
            <person name="Wu D."/>
            <person name="Eisen J.A."/>
        </authorList>
    </citation>
    <scope>NUCLEOTIDE SEQUENCE [LARGE SCALE GENOMIC DNA]</scope>
    <source>
        <strain evidence="2">ATCC 33386 / NCTC 11300</strain>
    </source>
</reference>
<gene>
    <name evidence="1" type="ordered locus">Sterm_2766</name>
</gene>
<dbReference type="PANTHER" id="PTHR37297:SF1">
    <property type="entry name" value="PROTEIN NRDI"/>
    <property type="match status" value="1"/>
</dbReference>
<keyword evidence="2" id="KW-1185">Reference proteome</keyword>